<organism evidence="1 2">
    <name type="scientific">Actinokineospora xionganensis</name>
    <dbReference type="NCBI Taxonomy" id="2684470"/>
    <lineage>
        <taxon>Bacteria</taxon>
        <taxon>Bacillati</taxon>
        <taxon>Actinomycetota</taxon>
        <taxon>Actinomycetes</taxon>
        <taxon>Pseudonocardiales</taxon>
        <taxon>Pseudonocardiaceae</taxon>
        <taxon>Actinokineospora</taxon>
    </lineage>
</organism>
<evidence type="ECO:0000313" key="1">
    <source>
        <dbReference type="EMBL" id="MBC6448453.1"/>
    </source>
</evidence>
<dbReference type="EMBL" id="JABVED010000007">
    <property type="protein sequence ID" value="MBC6448453.1"/>
    <property type="molecule type" value="Genomic_DNA"/>
</dbReference>
<evidence type="ECO:0000313" key="2">
    <source>
        <dbReference type="Proteomes" id="UP000734823"/>
    </source>
</evidence>
<comment type="caution">
    <text evidence="1">The sequence shown here is derived from an EMBL/GenBank/DDBJ whole genome shotgun (WGS) entry which is preliminary data.</text>
</comment>
<keyword evidence="2" id="KW-1185">Reference proteome</keyword>
<dbReference type="RefSeq" id="WP_187220929.1">
    <property type="nucleotide sequence ID" value="NZ_JABVED010000007.1"/>
</dbReference>
<reference evidence="1 2" key="1">
    <citation type="submission" date="2020-06" db="EMBL/GenBank/DDBJ databases">
        <title>Actinokineospora xiongansis sp. nov., isolated from soil of Baiyangdian.</title>
        <authorList>
            <person name="Zhang X."/>
        </authorList>
    </citation>
    <scope>NUCLEOTIDE SEQUENCE [LARGE SCALE GENOMIC DNA]</scope>
    <source>
        <strain evidence="1 2">HBU206404</strain>
    </source>
</reference>
<accession>A0ABR7L6X8</accession>
<protein>
    <submittedName>
        <fullName evidence="1">Transcriptional regulator</fullName>
    </submittedName>
</protein>
<name>A0ABR7L6X8_9PSEU</name>
<proteinExistence type="predicted"/>
<gene>
    <name evidence="1" type="ORF">GPZ80_14865</name>
</gene>
<dbReference type="Proteomes" id="UP000734823">
    <property type="component" value="Unassembled WGS sequence"/>
</dbReference>
<sequence>MPDTHGHNHKDLLDVEPNAVPALRGAFVSALDQVDRQLELAAAEVRVAAWANDPVSQDAAEGINALSVDTETAALEQLRSFRTQLGTAVDTLDKIAARYRLLEDDNRANVSHTGQG</sequence>